<dbReference type="EMBL" id="OZ035826">
    <property type="protein sequence ID" value="CAL1604347.1"/>
    <property type="molecule type" value="Genomic_DNA"/>
</dbReference>
<evidence type="ECO:0000313" key="1">
    <source>
        <dbReference type="EMBL" id="CAL1604347.1"/>
    </source>
</evidence>
<name>A0AAV2LV85_KNICA</name>
<accession>A0AAV2LV85</accession>
<proteinExistence type="predicted"/>
<protein>
    <submittedName>
        <fullName evidence="1">Uncharacterized protein</fullName>
    </submittedName>
</protein>
<reference evidence="1 2" key="1">
    <citation type="submission" date="2024-04" db="EMBL/GenBank/DDBJ databases">
        <authorList>
            <person name="Waldvogel A.-M."/>
            <person name="Schoenle A."/>
        </authorList>
    </citation>
    <scope>NUCLEOTIDE SEQUENCE [LARGE SCALE GENOMIC DNA]</scope>
</reference>
<sequence length="80" mass="9406">MLWMKWRMVLGSLFGWRRRWLLLLFTAGTLIVIYHQQDRTVQQQSPDEGVRVLQSSGAGKSRGFLWFGVYRLAFSQSRAE</sequence>
<organism evidence="1 2">
    <name type="scientific">Knipowitschia caucasica</name>
    <name type="common">Caucasian dwarf goby</name>
    <name type="synonym">Pomatoschistus caucasicus</name>
    <dbReference type="NCBI Taxonomy" id="637954"/>
    <lineage>
        <taxon>Eukaryota</taxon>
        <taxon>Metazoa</taxon>
        <taxon>Chordata</taxon>
        <taxon>Craniata</taxon>
        <taxon>Vertebrata</taxon>
        <taxon>Euteleostomi</taxon>
        <taxon>Actinopterygii</taxon>
        <taxon>Neopterygii</taxon>
        <taxon>Teleostei</taxon>
        <taxon>Neoteleostei</taxon>
        <taxon>Acanthomorphata</taxon>
        <taxon>Gobiaria</taxon>
        <taxon>Gobiiformes</taxon>
        <taxon>Gobioidei</taxon>
        <taxon>Gobiidae</taxon>
        <taxon>Gobiinae</taxon>
        <taxon>Knipowitschia</taxon>
    </lineage>
</organism>
<evidence type="ECO:0000313" key="2">
    <source>
        <dbReference type="Proteomes" id="UP001497482"/>
    </source>
</evidence>
<keyword evidence="2" id="KW-1185">Reference proteome</keyword>
<dbReference type="Proteomes" id="UP001497482">
    <property type="component" value="Chromosome 4"/>
</dbReference>
<gene>
    <name evidence="1" type="ORF">KC01_LOCUS31873</name>
</gene>
<dbReference type="AlphaFoldDB" id="A0AAV2LV85"/>